<dbReference type="KEGG" id="mbr:MONBRDRAFT_26454"/>
<sequence length="511" mass="54827">MSGDEDPSPVPSPKQPPKVRHAGRVRSPVARSTHLASSTTQVVKAFAANEPTGANAGIESDWDSPDEGAETKSVPKTAPPASSPLAQRKTTVGAPSGSQTPPKTAPSEHTIPSNASKPTAKPMHQPDLEANVSARATAFASPVPMAPPTTQGLAKVDRDHAINDDEDEDEDEDEDDQDEHLANPNQQPPVQPTKSRVAKRSSRSRRDKEKTSKKDRSKPKKRDQAADIATTTERSASSRLFGRRQPASTTPLSMETQHTVTSEVGHTPSSTPTFEPTEKLVPVTAAGTPPVASGPGGAPAPITAAESLGSRNATSSWHAPGLPSAHSWTSGRPADQASTHHFDYAGGDLPWSAEESACGGNVAKMPKETFVFNYDRDGYHARGYNGSHGIDHCAITVEKESRQVFAAVFAVLKAGINIFLALLFELVGLLLHIVRKVIIELLALVGDIIFKPLLHALFHGFIHPALVLVCARTLVSLSRRRAPHHLPTVRRAFRLVEWKTELTPHREAMEA</sequence>
<feature type="compositionally biased region" description="Basic and acidic residues" evidence="1">
    <location>
        <begin position="204"/>
        <end position="214"/>
    </location>
</feature>
<feature type="region of interest" description="Disordered" evidence="1">
    <location>
        <begin position="1"/>
        <end position="335"/>
    </location>
</feature>
<dbReference type="Proteomes" id="UP000001357">
    <property type="component" value="Unassembled WGS sequence"/>
</dbReference>
<name>A9V2E8_MONBE</name>
<proteinExistence type="predicted"/>
<dbReference type="OMA" id="FTARTWR"/>
<feature type="transmembrane region" description="Helical" evidence="2">
    <location>
        <begin position="404"/>
        <end position="426"/>
    </location>
</feature>
<feature type="compositionally biased region" description="Polar residues" evidence="1">
    <location>
        <begin position="246"/>
        <end position="264"/>
    </location>
</feature>
<evidence type="ECO:0000313" key="3">
    <source>
        <dbReference type="EMBL" id="EDQ88364.1"/>
    </source>
</evidence>
<keyword evidence="4" id="KW-1185">Reference proteome</keyword>
<keyword evidence="2" id="KW-0472">Membrane</keyword>
<protein>
    <submittedName>
        <fullName evidence="3">Uncharacterized protein</fullName>
    </submittedName>
</protein>
<reference evidence="3 4" key="1">
    <citation type="journal article" date="2008" name="Nature">
        <title>The genome of the choanoflagellate Monosiga brevicollis and the origin of metazoans.</title>
        <authorList>
            <consortium name="JGI Sequencing"/>
            <person name="King N."/>
            <person name="Westbrook M.J."/>
            <person name="Young S.L."/>
            <person name="Kuo A."/>
            <person name="Abedin M."/>
            <person name="Chapman J."/>
            <person name="Fairclough S."/>
            <person name="Hellsten U."/>
            <person name="Isogai Y."/>
            <person name="Letunic I."/>
            <person name="Marr M."/>
            <person name="Pincus D."/>
            <person name="Putnam N."/>
            <person name="Rokas A."/>
            <person name="Wright K.J."/>
            <person name="Zuzow R."/>
            <person name="Dirks W."/>
            <person name="Good M."/>
            <person name="Goodstein D."/>
            <person name="Lemons D."/>
            <person name="Li W."/>
            <person name="Lyons J.B."/>
            <person name="Morris A."/>
            <person name="Nichols S."/>
            <person name="Richter D.J."/>
            <person name="Salamov A."/>
            <person name="Bork P."/>
            <person name="Lim W.A."/>
            <person name="Manning G."/>
            <person name="Miller W.T."/>
            <person name="McGinnis W."/>
            <person name="Shapiro H."/>
            <person name="Tjian R."/>
            <person name="Grigoriev I.V."/>
            <person name="Rokhsar D."/>
        </authorList>
    </citation>
    <scope>NUCLEOTIDE SEQUENCE [LARGE SCALE GENOMIC DNA]</scope>
    <source>
        <strain evidence="4">MX1 / ATCC 50154</strain>
    </source>
</reference>
<feature type="compositionally biased region" description="Acidic residues" evidence="1">
    <location>
        <begin position="164"/>
        <end position="178"/>
    </location>
</feature>
<dbReference type="GeneID" id="5892246"/>
<accession>A9V2E8</accession>
<dbReference type="AlphaFoldDB" id="A9V2E8"/>
<feature type="transmembrane region" description="Helical" evidence="2">
    <location>
        <begin position="433"/>
        <end position="450"/>
    </location>
</feature>
<evidence type="ECO:0000256" key="1">
    <source>
        <dbReference type="SAM" id="MobiDB-lite"/>
    </source>
</evidence>
<feature type="compositionally biased region" description="Low complexity" evidence="1">
    <location>
        <begin position="284"/>
        <end position="305"/>
    </location>
</feature>
<keyword evidence="2" id="KW-0812">Transmembrane</keyword>
<evidence type="ECO:0000313" key="4">
    <source>
        <dbReference type="Proteomes" id="UP000001357"/>
    </source>
</evidence>
<feature type="compositionally biased region" description="Polar residues" evidence="1">
    <location>
        <begin position="229"/>
        <end position="238"/>
    </location>
</feature>
<dbReference type="InParanoid" id="A9V2E8"/>
<gene>
    <name evidence="3" type="ORF">MONBRDRAFT_26454</name>
</gene>
<evidence type="ECO:0000256" key="2">
    <source>
        <dbReference type="SAM" id="Phobius"/>
    </source>
</evidence>
<dbReference type="EMBL" id="CH991555">
    <property type="protein sequence ID" value="EDQ88364.1"/>
    <property type="molecule type" value="Genomic_DNA"/>
</dbReference>
<organism evidence="3 4">
    <name type="scientific">Monosiga brevicollis</name>
    <name type="common">Choanoflagellate</name>
    <dbReference type="NCBI Taxonomy" id="81824"/>
    <lineage>
        <taxon>Eukaryota</taxon>
        <taxon>Choanoflagellata</taxon>
        <taxon>Craspedida</taxon>
        <taxon>Salpingoecidae</taxon>
        <taxon>Monosiga</taxon>
    </lineage>
</organism>
<dbReference type="RefSeq" id="XP_001746957.1">
    <property type="nucleotide sequence ID" value="XM_001746905.1"/>
</dbReference>
<keyword evidence="2" id="KW-1133">Transmembrane helix</keyword>